<dbReference type="InterPro" id="IPR029066">
    <property type="entry name" value="PLP-binding_barrel"/>
</dbReference>
<name>X0XN68_9ZZZZ</name>
<dbReference type="Pfam" id="PF01168">
    <property type="entry name" value="Ala_racemase_N"/>
    <property type="match status" value="1"/>
</dbReference>
<accession>X0XN68</accession>
<evidence type="ECO:0000313" key="2">
    <source>
        <dbReference type="EMBL" id="GAG38083.1"/>
    </source>
</evidence>
<sequence length="92" mass="9666">MHDIRAHRTRPYPGEASLKVELGVASVSKRKPTKEVPRNVPAGATGVIVIDLAQVRANWRALAHHVAPAECGAVVKADAYGVGAARIIPALA</sequence>
<protein>
    <recommendedName>
        <fullName evidence="1">Alanine racemase N-terminal domain-containing protein</fullName>
    </recommendedName>
</protein>
<dbReference type="EMBL" id="BARS01047258">
    <property type="protein sequence ID" value="GAG38083.1"/>
    <property type="molecule type" value="Genomic_DNA"/>
</dbReference>
<feature type="domain" description="Alanine racemase N-terminal" evidence="1">
    <location>
        <begin position="50"/>
        <end position="92"/>
    </location>
</feature>
<dbReference type="Gene3D" id="3.20.20.10">
    <property type="entry name" value="Alanine racemase"/>
    <property type="match status" value="1"/>
</dbReference>
<dbReference type="SUPFAM" id="SSF51419">
    <property type="entry name" value="PLP-binding barrel"/>
    <property type="match status" value="1"/>
</dbReference>
<dbReference type="AlphaFoldDB" id="X0XN68"/>
<evidence type="ECO:0000259" key="1">
    <source>
        <dbReference type="Pfam" id="PF01168"/>
    </source>
</evidence>
<reference evidence="2" key="1">
    <citation type="journal article" date="2014" name="Front. Microbiol.">
        <title>High frequency of phylogenetically diverse reductive dehalogenase-homologous genes in deep subseafloor sedimentary metagenomes.</title>
        <authorList>
            <person name="Kawai M."/>
            <person name="Futagami T."/>
            <person name="Toyoda A."/>
            <person name="Takaki Y."/>
            <person name="Nishi S."/>
            <person name="Hori S."/>
            <person name="Arai W."/>
            <person name="Tsubouchi T."/>
            <person name="Morono Y."/>
            <person name="Uchiyama I."/>
            <person name="Ito T."/>
            <person name="Fujiyama A."/>
            <person name="Inagaki F."/>
            <person name="Takami H."/>
        </authorList>
    </citation>
    <scope>NUCLEOTIDE SEQUENCE</scope>
    <source>
        <strain evidence="2">Expedition CK06-06</strain>
    </source>
</reference>
<dbReference type="InterPro" id="IPR001608">
    <property type="entry name" value="Ala_racemase_N"/>
</dbReference>
<feature type="non-terminal residue" evidence="2">
    <location>
        <position position="92"/>
    </location>
</feature>
<proteinExistence type="predicted"/>
<gene>
    <name evidence="2" type="ORF">S01H1_71011</name>
</gene>
<organism evidence="2">
    <name type="scientific">marine sediment metagenome</name>
    <dbReference type="NCBI Taxonomy" id="412755"/>
    <lineage>
        <taxon>unclassified sequences</taxon>
        <taxon>metagenomes</taxon>
        <taxon>ecological metagenomes</taxon>
    </lineage>
</organism>
<comment type="caution">
    <text evidence="2">The sequence shown here is derived from an EMBL/GenBank/DDBJ whole genome shotgun (WGS) entry which is preliminary data.</text>
</comment>